<dbReference type="PANTHER" id="PTHR23417:SF14">
    <property type="entry name" value="PENTACOTRIPEPTIDE-REPEAT REGION OF PRORP DOMAIN-CONTAINING PROTEIN"/>
    <property type="match status" value="1"/>
</dbReference>
<dbReference type="Proteomes" id="UP001064632">
    <property type="component" value="Chromosome"/>
</dbReference>
<dbReference type="GO" id="GO:0008176">
    <property type="term" value="F:tRNA (guanine(46)-N7)-methyltransferase activity"/>
    <property type="evidence" value="ECO:0007669"/>
    <property type="project" value="UniProtKB-EC"/>
</dbReference>
<name>A0ABY6BIC7_9GAMM</name>
<evidence type="ECO:0000256" key="3">
    <source>
        <dbReference type="ARBA" id="ARBA00022603"/>
    </source>
</evidence>
<dbReference type="InterPro" id="IPR055361">
    <property type="entry name" value="tRNA_methyltr_TrmB_bact"/>
</dbReference>
<dbReference type="SUPFAM" id="SSF53335">
    <property type="entry name" value="S-adenosyl-L-methionine-dependent methyltransferases"/>
    <property type="match status" value="1"/>
</dbReference>
<dbReference type="EMBL" id="CP104694">
    <property type="protein sequence ID" value="UXI69262.1"/>
    <property type="molecule type" value="Genomic_DNA"/>
</dbReference>
<proteinExistence type="inferred from homology"/>
<dbReference type="InterPro" id="IPR029063">
    <property type="entry name" value="SAM-dependent_MTases_sf"/>
</dbReference>
<keyword evidence="9" id="KW-1185">Reference proteome</keyword>
<evidence type="ECO:0000256" key="2">
    <source>
        <dbReference type="ARBA" id="ARBA00003015"/>
    </source>
</evidence>
<evidence type="ECO:0000256" key="5">
    <source>
        <dbReference type="ARBA" id="ARBA00022691"/>
    </source>
</evidence>
<feature type="region of interest" description="Interaction with RNA" evidence="7">
    <location>
        <begin position="150"/>
        <end position="155"/>
    </location>
</feature>
<dbReference type="Gene3D" id="3.40.50.150">
    <property type="entry name" value="Vaccinia Virus protein VP39"/>
    <property type="match status" value="1"/>
</dbReference>
<evidence type="ECO:0000256" key="4">
    <source>
        <dbReference type="ARBA" id="ARBA00022679"/>
    </source>
</evidence>
<feature type="binding site" evidence="7">
    <location>
        <position position="69"/>
    </location>
    <ligand>
        <name>S-adenosyl-L-methionine</name>
        <dbReference type="ChEBI" id="CHEBI:59789"/>
    </ligand>
</feature>
<evidence type="ECO:0000256" key="6">
    <source>
        <dbReference type="ARBA" id="ARBA00022694"/>
    </source>
</evidence>
<sequence length="238" mass="26689">MKPGDGDQTGDDASRPQRRIRSFVLRQGRITPAQERAFAAHWPRYGLDFTGQPRDLAAVFGNQRPVALEIGFGNGEQLAFGAAHEPAMNFIGVEVHRPGVGRALNALAAQDSSNARVYHHDAVEVLTQELAPASLAQVRIYFPDPWHKKRHNKRRLVQPELVALLATRVARGGCLHLATDWADYAEQMMSVVQADTAWRNRAGTDAYSPRPDWRTETHFEKRGLRLGHGVWDLIFDRV</sequence>
<keyword evidence="5 7" id="KW-0949">S-adenosyl-L-methionine</keyword>
<keyword evidence="3 7" id="KW-0489">Methyltransferase</keyword>
<dbReference type="InterPro" id="IPR003358">
    <property type="entry name" value="tRNA_(Gua-N-7)_MeTrfase_Trmb"/>
</dbReference>
<dbReference type="HAMAP" id="MF_01057">
    <property type="entry name" value="tRNA_methyltr_TrmB"/>
    <property type="match status" value="1"/>
</dbReference>
<organism evidence="8 9">
    <name type="scientific">Tahibacter amnicola</name>
    <dbReference type="NCBI Taxonomy" id="2976241"/>
    <lineage>
        <taxon>Bacteria</taxon>
        <taxon>Pseudomonadati</taxon>
        <taxon>Pseudomonadota</taxon>
        <taxon>Gammaproteobacteria</taxon>
        <taxon>Lysobacterales</taxon>
        <taxon>Rhodanobacteraceae</taxon>
        <taxon>Tahibacter</taxon>
    </lineage>
</organism>
<comment type="catalytic activity">
    <reaction evidence="1 7">
        <text>guanosine(46) in tRNA + S-adenosyl-L-methionine = N(7)-methylguanosine(46) in tRNA + S-adenosyl-L-homocysteine</text>
        <dbReference type="Rhea" id="RHEA:42708"/>
        <dbReference type="Rhea" id="RHEA-COMP:10188"/>
        <dbReference type="Rhea" id="RHEA-COMP:10189"/>
        <dbReference type="ChEBI" id="CHEBI:57856"/>
        <dbReference type="ChEBI" id="CHEBI:59789"/>
        <dbReference type="ChEBI" id="CHEBI:74269"/>
        <dbReference type="ChEBI" id="CHEBI:74480"/>
        <dbReference type="EC" id="2.1.1.33"/>
    </reaction>
</comment>
<protein>
    <recommendedName>
        <fullName evidence="7">tRNA (guanine-N(7)-)-methyltransferase</fullName>
        <ecNumber evidence="7">2.1.1.33</ecNumber>
    </recommendedName>
    <alternativeName>
        <fullName evidence="7">tRNA (guanine(46)-N(7))-methyltransferase</fullName>
    </alternativeName>
    <alternativeName>
        <fullName evidence="7">tRNA(m7G46)-methyltransferase</fullName>
    </alternativeName>
</protein>
<accession>A0ABY6BIC7</accession>
<evidence type="ECO:0000256" key="7">
    <source>
        <dbReference type="HAMAP-Rule" id="MF_01057"/>
    </source>
</evidence>
<keyword evidence="6 7" id="KW-0819">tRNA processing</keyword>
<gene>
    <name evidence="7 8" type="primary">trmB</name>
    <name evidence="8" type="ORF">N4264_06325</name>
</gene>
<dbReference type="NCBIfam" id="TIGR00091">
    <property type="entry name" value="tRNA (guanosine(46)-N7)-methyltransferase TrmB"/>
    <property type="match status" value="1"/>
</dbReference>
<dbReference type="Pfam" id="PF02390">
    <property type="entry name" value="Methyltransf_4"/>
    <property type="match status" value="1"/>
</dbReference>
<comment type="similarity">
    <text evidence="7">Belongs to the class I-like SAM-binding methyltransferase superfamily. TrmB family.</text>
</comment>
<comment type="pathway">
    <text evidence="7">tRNA modification; N(7)-methylguanine-tRNA biosynthesis.</text>
</comment>
<feature type="binding site" evidence="7">
    <location>
        <position position="94"/>
    </location>
    <ligand>
        <name>S-adenosyl-L-methionine</name>
        <dbReference type="ChEBI" id="CHEBI:59789"/>
    </ligand>
</feature>
<dbReference type="PANTHER" id="PTHR23417">
    <property type="entry name" value="3-DEOXY-D-MANNO-OCTULOSONIC-ACID TRANSFERASE/TRNA GUANINE-N 7 - -METHYLTRANSFERASE"/>
    <property type="match status" value="1"/>
</dbReference>
<evidence type="ECO:0000256" key="1">
    <source>
        <dbReference type="ARBA" id="ARBA00000142"/>
    </source>
</evidence>
<evidence type="ECO:0000313" key="9">
    <source>
        <dbReference type="Proteomes" id="UP001064632"/>
    </source>
</evidence>
<dbReference type="EC" id="2.1.1.33" evidence="7"/>
<feature type="binding site" evidence="7">
    <location>
        <position position="144"/>
    </location>
    <ligand>
        <name>S-adenosyl-L-methionine</name>
        <dbReference type="ChEBI" id="CHEBI:59789"/>
    </ligand>
</feature>
<feature type="binding site" evidence="7">
    <location>
        <position position="180"/>
    </location>
    <ligand>
        <name>substrate</name>
    </ligand>
</feature>
<feature type="binding site" evidence="7">
    <location>
        <position position="148"/>
    </location>
    <ligand>
        <name>substrate</name>
    </ligand>
</feature>
<feature type="binding site" evidence="7">
    <location>
        <begin position="217"/>
        <end position="220"/>
    </location>
    <ligand>
        <name>substrate</name>
    </ligand>
</feature>
<keyword evidence="4 7" id="KW-0808">Transferase</keyword>
<feature type="binding site" evidence="7">
    <location>
        <position position="121"/>
    </location>
    <ligand>
        <name>S-adenosyl-L-methionine</name>
        <dbReference type="ChEBI" id="CHEBI:59789"/>
    </ligand>
</feature>
<comment type="function">
    <text evidence="2 7">Catalyzes the formation of N(7)-methylguanine at position 46 (m7G46) in tRNA.</text>
</comment>
<dbReference type="PROSITE" id="PS51625">
    <property type="entry name" value="SAM_MT_TRMB"/>
    <property type="match status" value="1"/>
</dbReference>
<evidence type="ECO:0000313" key="8">
    <source>
        <dbReference type="EMBL" id="UXI69262.1"/>
    </source>
</evidence>
<dbReference type="RefSeq" id="WP_261696220.1">
    <property type="nucleotide sequence ID" value="NZ_CP104694.1"/>
</dbReference>
<reference evidence="8" key="1">
    <citation type="submission" date="2022-09" db="EMBL/GenBank/DDBJ databases">
        <title>Tahibacter sp. nov., isolated from a fresh water.</title>
        <authorList>
            <person name="Baek J.H."/>
            <person name="Lee J.K."/>
            <person name="Kim J.M."/>
            <person name="Jeon C.O."/>
        </authorList>
    </citation>
    <scope>NUCLEOTIDE SEQUENCE</scope>
    <source>
        <strain evidence="8">W38</strain>
    </source>
</reference>